<proteinExistence type="predicted"/>
<organism evidence="1 2">
    <name type="scientific">Patellaria atrata CBS 101060</name>
    <dbReference type="NCBI Taxonomy" id="1346257"/>
    <lineage>
        <taxon>Eukaryota</taxon>
        <taxon>Fungi</taxon>
        <taxon>Dikarya</taxon>
        <taxon>Ascomycota</taxon>
        <taxon>Pezizomycotina</taxon>
        <taxon>Dothideomycetes</taxon>
        <taxon>Dothideomycetes incertae sedis</taxon>
        <taxon>Patellariales</taxon>
        <taxon>Patellariaceae</taxon>
        <taxon>Patellaria</taxon>
    </lineage>
</organism>
<keyword evidence="2" id="KW-1185">Reference proteome</keyword>
<dbReference type="OrthoDB" id="5335493at2759"/>
<accession>A0A9P4VQF9</accession>
<sequence length="343" mass="40289">MPHRDLCGQAGYDAQWRWWVRNGKTFDIMRLPSEIRELLYFHTLGFSITPVSKSIPPFPKARPKWHAKLGQRQCAFALLPRGSPEQPVSPLHKMTTDRPNLEILRLNKQIGEEALYMAWTRTPKYFSMPWHAYGFFRALDTVPYTALRVLHLDFEMKDWFIFFGVSLPGIMNTFRSEFGCGKKLKEITQIQMLTMEFPSTKYGALYDPWAYIDGLLSRGGATYPQTSCQKVLVDWILSFGFEYIKHIPRIELKGCVKDSTRRKWESIFDERREGKFPAIDASEIGRERGQEYPPKCSCTKSCQFDTYHEVMRQSRMLYPAEPSQADTERWKEMMDKYEFNFDD</sequence>
<gene>
    <name evidence="1" type="ORF">M501DRAFT_1017296</name>
</gene>
<evidence type="ECO:0000313" key="2">
    <source>
        <dbReference type="Proteomes" id="UP000799429"/>
    </source>
</evidence>
<dbReference type="EMBL" id="MU006097">
    <property type="protein sequence ID" value="KAF2838275.1"/>
    <property type="molecule type" value="Genomic_DNA"/>
</dbReference>
<comment type="caution">
    <text evidence="1">The sequence shown here is derived from an EMBL/GenBank/DDBJ whole genome shotgun (WGS) entry which is preliminary data.</text>
</comment>
<protein>
    <submittedName>
        <fullName evidence="1">Uncharacterized protein</fullName>
    </submittedName>
</protein>
<reference evidence="1" key="1">
    <citation type="journal article" date="2020" name="Stud. Mycol.">
        <title>101 Dothideomycetes genomes: a test case for predicting lifestyles and emergence of pathogens.</title>
        <authorList>
            <person name="Haridas S."/>
            <person name="Albert R."/>
            <person name="Binder M."/>
            <person name="Bloem J."/>
            <person name="Labutti K."/>
            <person name="Salamov A."/>
            <person name="Andreopoulos B."/>
            <person name="Baker S."/>
            <person name="Barry K."/>
            <person name="Bills G."/>
            <person name="Bluhm B."/>
            <person name="Cannon C."/>
            <person name="Castanera R."/>
            <person name="Culley D."/>
            <person name="Daum C."/>
            <person name="Ezra D."/>
            <person name="Gonzalez J."/>
            <person name="Henrissat B."/>
            <person name="Kuo A."/>
            <person name="Liang C."/>
            <person name="Lipzen A."/>
            <person name="Lutzoni F."/>
            <person name="Magnuson J."/>
            <person name="Mondo S."/>
            <person name="Nolan M."/>
            <person name="Ohm R."/>
            <person name="Pangilinan J."/>
            <person name="Park H.-J."/>
            <person name="Ramirez L."/>
            <person name="Alfaro M."/>
            <person name="Sun H."/>
            <person name="Tritt A."/>
            <person name="Yoshinaga Y."/>
            <person name="Zwiers L.-H."/>
            <person name="Turgeon B."/>
            <person name="Goodwin S."/>
            <person name="Spatafora J."/>
            <person name="Crous P."/>
            <person name="Grigoriev I."/>
        </authorList>
    </citation>
    <scope>NUCLEOTIDE SEQUENCE</scope>
    <source>
        <strain evidence="1">CBS 101060</strain>
    </source>
</reference>
<evidence type="ECO:0000313" key="1">
    <source>
        <dbReference type="EMBL" id="KAF2838275.1"/>
    </source>
</evidence>
<dbReference type="AlphaFoldDB" id="A0A9P4VQF9"/>
<name>A0A9P4VQF9_9PEZI</name>
<dbReference type="Proteomes" id="UP000799429">
    <property type="component" value="Unassembled WGS sequence"/>
</dbReference>